<dbReference type="RefSeq" id="WP_073610513.1">
    <property type="nucleotide sequence ID" value="NZ_MRCG01000020.1"/>
</dbReference>
<gene>
    <name evidence="1" type="ORF">NIES30_21510</name>
</gene>
<organism evidence="1 2">
    <name type="scientific">Phormidium tenue NIES-30</name>
    <dbReference type="NCBI Taxonomy" id="549789"/>
    <lineage>
        <taxon>Bacteria</taxon>
        <taxon>Bacillati</taxon>
        <taxon>Cyanobacteriota</taxon>
        <taxon>Cyanophyceae</taxon>
        <taxon>Oscillatoriophycideae</taxon>
        <taxon>Oscillatoriales</taxon>
        <taxon>Oscillatoriaceae</taxon>
        <taxon>Phormidium</taxon>
    </lineage>
</organism>
<dbReference type="OrthoDB" id="564104at2"/>
<keyword evidence="2" id="KW-1185">Reference proteome</keyword>
<evidence type="ECO:0000313" key="2">
    <source>
        <dbReference type="Proteomes" id="UP000185557"/>
    </source>
</evidence>
<protein>
    <submittedName>
        <fullName evidence="1">Uncharacterized protein</fullName>
    </submittedName>
</protein>
<accession>A0A1U7IZY5</accession>
<evidence type="ECO:0000313" key="1">
    <source>
        <dbReference type="EMBL" id="OKH44812.1"/>
    </source>
</evidence>
<sequence>MIDAPTSPRRVPISPNFFCDGGGYLLTSSSLGGSGLDPTVLSQTILDSTPATIEPLLRQGVCIPLAFDGDCALDRSTLFVLGDLTEPEQSSWLGRFTWKLAIPCGKLVLLCGGGYADDLVHAISGRPADQHYEVFQVIEVPPATYRVDVYAYATSMTARIHFNDNPDNQDFDDLDDAYDEAGNPTLVSYIIQLSPLMGELPLPGLDEQGWCYQFRRTGI</sequence>
<dbReference type="EMBL" id="MRCG01000020">
    <property type="protein sequence ID" value="OKH44812.1"/>
    <property type="molecule type" value="Genomic_DNA"/>
</dbReference>
<reference evidence="1 2" key="1">
    <citation type="submission" date="2016-11" db="EMBL/GenBank/DDBJ databases">
        <title>Draft Genome Sequences of Nine Cyanobacterial Strains from Diverse Habitats.</title>
        <authorList>
            <person name="Zhu T."/>
            <person name="Hou S."/>
            <person name="Lu X."/>
            <person name="Hess W.R."/>
        </authorList>
    </citation>
    <scope>NUCLEOTIDE SEQUENCE [LARGE SCALE GENOMIC DNA]</scope>
    <source>
        <strain evidence="1 2">NIES-30</strain>
    </source>
</reference>
<comment type="caution">
    <text evidence="1">The sequence shown here is derived from an EMBL/GenBank/DDBJ whole genome shotgun (WGS) entry which is preliminary data.</text>
</comment>
<proteinExistence type="predicted"/>
<dbReference type="AlphaFoldDB" id="A0A1U7IZY5"/>
<dbReference type="Proteomes" id="UP000185557">
    <property type="component" value="Unassembled WGS sequence"/>
</dbReference>
<name>A0A1U7IZY5_9CYAN</name>